<protein>
    <submittedName>
        <fullName evidence="1">Uncharacterized protein</fullName>
    </submittedName>
</protein>
<accession>A0A154PMX5</accession>
<dbReference type="AlphaFoldDB" id="A0A154PMX5"/>
<reference evidence="1 2" key="1">
    <citation type="submission" date="2015-07" db="EMBL/GenBank/DDBJ databases">
        <title>The genome of Dufourea novaeangliae.</title>
        <authorList>
            <person name="Pan H."/>
            <person name="Kapheim K."/>
        </authorList>
    </citation>
    <scope>NUCLEOTIDE SEQUENCE [LARGE SCALE GENOMIC DNA]</scope>
    <source>
        <strain evidence="1">0120121106</strain>
        <tissue evidence="1">Whole body</tissue>
    </source>
</reference>
<sequence>MLKHFKWLCGRFFKFDTKLHVCPFFKLQVHFQITEPHDHTSTELFVAHLTIHTGRLMHNGIKKVTRKAIKAGDTRASKRSPVSF</sequence>
<dbReference type="EMBL" id="KQ434992">
    <property type="protein sequence ID" value="KZC13193.1"/>
    <property type="molecule type" value="Genomic_DNA"/>
</dbReference>
<proteinExistence type="predicted"/>
<evidence type="ECO:0000313" key="1">
    <source>
        <dbReference type="EMBL" id="KZC13193.1"/>
    </source>
</evidence>
<name>A0A154PMX5_DUFNO</name>
<dbReference type="Proteomes" id="UP000076502">
    <property type="component" value="Unassembled WGS sequence"/>
</dbReference>
<evidence type="ECO:0000313" key="2">
    <source>
        <dbReference type="Proteomes" id="UP000076502"/>
    </source>
</evidence>
<organism evidence="1 2">
    <name type="scientific">Dufourea novaeangliae</name>
    <name type="common">Sweat bee</name>
    <dbReference type="NCBI Taxonomy" id="178035"/>
    <lineage>
        <taxon>Eukaryota</taxon>
        <taxon>Metazoa</taxon>
        <taxon>Ecdysozoa</taxon>
        <taxon>Arthropoda</taxon>
        <taxon>Hexapoda</taxon>
        <taxon>Insecta</taxon>
        <taxon>Pterygota</taxon>
        <taxon>Neoptera</taxon>
        <taxon>Endopterygota</taxon>
        <taxon>Hymenoptera</taxon>
        <taxon>Apocrita</taxon>
        <taxon>Aculeata</taxon>
        <taxon>Apoidea</taxon>
        <taxon>Anthophila</taxon>
        <taxon>Halictidae</taxon>
        <taxon>Rophitinae</taxon>
        <taxon>Dufourea</taxon>
    </lineage>
</organism>
<keyword evidence="2" id="KW-1185">Reference proteome</keyword>
<gene>
    <name evidence="1" type="ORF">WN55_05526</name>
</gene>